<evidence type="ECO:0000256" key="6">
    <source>
        <dbReference type="SAM" id="MobiDB-lite"/>
    </source>
</evidence>
<feature type="region of interest" description="Disordered" evidence="6">
    <location>
        <begin position="964"/>
        <end position="1032"/>
    </location>
</feature>
<feature type="compositionally biased region" description="Basic residues" evidence="6">
    <location>
        <begin position="807"/>
        <end position="820"/>
    </location>
</feature>
<comment type="similarity">
    <text evidence="1">Belongs to the PI3/PI4-kinase family. Type II PI4K subfamily.</text>
</comment>
<keyword evidence="8" id="KW-0489">Methyltransferase</keyword>
<dbReference type="Proteomes" id="UP000018050">
    <property type="component" value="Unassembled WGS sequence"/>
</dbReference>
<evidence type="ECO:0000256" key="3">
    <source>
        <dbReference type="ARBA" id="ARBA00022741"/>
    </source>
</evidence>
<evidence type="ECO:0000256" key="1">
    <source>
        <dbReference type="ARBA" id="ARBA00008941"/>
    </source>
</evidence>
<evidence type="ECO:0000313" key="8">
    <source>
        <dbReference type="EMBL" id="CDI76821.1"/>
    </source>
</evidence>
<sequence>MPAVEGPAAAGGAGGGGGVMMLPSHPLYYFSTHNALRGADGDDLHFRVCFEELHGSRSCELDVYPFYDVQMVKDVRLIFRGCELPNWRPMTVFFENPVKRLLWAVRGGSAQASIRPFARSQTFRSKELLRILEEVRLGFRRNVAPKLTMDGTGGTYILFDGRRRPVAVFKPEDEEAFAPCNPRGYEGRLGQQGLRGGVLSGEGAGREFAAYLLDASYGGFAGVPATMMVEACHPAFCSRGQIEVDGDVMMSTYVRSESSPSVSWKVGSFQAFVEAKECVGNFDARLFSVGDVHRIAIFDLRVMNLDRNDSNILVAPVVGYQKEPSAGGSSRSLRASGGVVKQIESKLLRSVSAVGSCGTQLCVADKAAVAGAETAASAASGVLTPDGKPTKWSNRRFRLIPIDHGMILTDVLDVATLDLVWFDWPQSKEPYSESELRLIYSFDVDKDLERLSRRVALRDNCLRTLRLATKLLQICARHHLTVRETATIAVRDDFDIPSPLEHLIRRSLEISYLALDSTSLMSTNRLGFGIMDLAELQGDPGKQQGLRRTSFEAKLKKAFRKKKRGGDEGPVEETAVDANGICSRCGGFVAVSGAAAVSTAVITSVSCRVPSTLDPDGEVDSEEFEERPLLRSCTTIEAWSDARSPVGAHAEVDVSEPRASRNTAAAALDRATVQPAGSRLHSVENVRGRLPSGSAEDERQTAGGTAPCRCGDRIERRSSSSLGDSADSDSDLTSNSLSTSSNDGTQSSWTSSHSDDDSSKAASEVGARLAPPTFGSFQAPGAAGGPLRHLPSAALFRYPSGEPRFSGRQKRRTSRSRRRKAPTETETKTDDAAPAVPSPPRNEPAVFGNRHTKGTVRRLNGTARGTGCRPKKQPSATQSTWSLTDSSGRVILLDWRDGRLEKLFFEVYESLLRQHILHNHPQWFTYPYNGEAIERSERRQQSFRREESGSLVTPLVATPTVHVNSQQIHATNTHRRLSSEASDDASASAADRHLTHKHLRSVQQPQPQSPAQLEDRAPAASRQTRFNISSDA</sequence>
<dbReference type="GO" id="GO:0032259">
    <property type="term" value="P:methylation"/>
    <property type="evidence" value="ECO:0007669"/>
    <property type="project" value="UniProtKB-KW"/>
</dbReference>
<dbReference type="AlphaFoldDB" id="U6G984"/>
<accession>U6G984</accession>
<proteinExistence type="inferred from homology"/>
<protein>
    <submittedName>
        <fullName evidence="8">Glycine hydroxymethyltransferase, putative</fullName>
    </submittedName>
</protein>
<dbReference type="Pfam" id="PF00454">
    <property type="entry name" value="PI3_PI4_kinase"/>
    <property type="match status" value="1"/>
</dbReference>
<dbReference type="OrthoDB" id="5839at2759"/>
<feature type="compositionally biased region" description="Low complexity" evidence="6">
    <location>
        <begin position="719"/>
        <end position="752"/>
    </location>
</feature>
<evidence type="ECO:0000256" key="4">
    <source>
        <dbReference type="ARBA" id="ARBA00022777"/>
    </source>
</evidence>
<organism evidence="8 9">
    <name type="scientific">Eimeria acervulina</name>
    <name type="common">Coccidian parasite</name>
    <dbReference type="NCBI Taxonomy" id="5801"/>
    <lineage>
        <taxon>Eukaryota</taxon>
        <taxon>Sar</taxon>
        <taxon>Alveolata</taxon>
        <taxon>Apicomplexa</taxon>
        <taxon>Conoidasida</taxon>
        <taxon>Coccidia</taxon>
        <taxon>Eucoccidiorida</taxon>
        <taxon>Eimeriorina</taxon>
        <taxon>Eimeriidae</taxon>
        <taxon>Eimeria</taxon>
    </lineage>
</organism>
<reference evidence="8" key="2">
    <citation type="submission" date="2013-10" db="EMBL/GenBank/DDBJ databases">
        <authorList>
            <person name="Aslett M."/>
        </authorList>
    </citation>
    <scope>NUCLEOTIDE SEQUENCE</scope>
    <source>
        <strain evidence="8">Houghton</strain>
    </source>
</reference>
<dbReference type="GO" id="GO:0016301">
    <property type="term" value="F:kinase activity"/>
    <property type="evidence" value="ECO:0007669"/>
    <property type="project" value="UniProtKB-KW"/>
</dbReference>
<dbReference type="PANTHER" id="PTHR45800">
    <property type="entry name" value="PHOSPHATIDYLINOSITOL 4-KINASE GAMMA"/>
    <property type="match status" value="1"/>
</dbReference>
<dbReference type="VEuPathDB" id="ToxoDB:EAH_00019840"/>
<reference evidence="8" key="1">
    <citation type="submission" date="2013-10" db="EMBL/GenBank/DDBJ databases">
        <title>Genomic analysis of the causative agents of coccidiosis in chickens.</title>
        <authorList>
            <person name="Reid A.J."/>
            <person name="Blake D."/>
            <person name="Billington K."/>
            <person name="Browne H."/>
            <person name="Dunn M."/>
            <person name="Hung S."/>
            <person name="Kawahara F."/>
            <person name="Miranda-Saavedra D."/>
            <person name="Mourier T."/>
            <person name="Nagra H."/>
            <person name="Otto T.D."/>
            <person name="Rawlings N."/>
            <person name="Sanchez A."/>
            <person name="Sanders M."/>
            <person name="Subramaniam C."/>
            <person name="Tay Y."/>
            <person name="Dear P."/>
            <person name="Doerig C."/>
            <person name="Gruber A."/>
            <person name="Parkinson J."/>
            <person name="Shirley M."/>
            <person name="Wan K.L."/>
            <person name="Berriman M."/>
            <person name="Tomley F."/>
            <person name="Pain A."/>
        </authorList>
    </citation>
    <scope>NUCLEOTIDE SEQUENCE</scope>
    <source>
        <strain evidence="8">Houghton</strain>
    </source>
</reference>
<name>U6G984_EIMAC</name>
<feature type="region of interest" description="Disordered" evidence="6">
    <location>
        <begin position="860"/>
        <end position="881"/>
    </location>
</feature>
<gene>
    <name evidence="8" type="ORF">EAH_00019840</name>
</gene>
<feature type="domain" description="PI3K/PI4K catalytic" evidence="7">
    <location>
        <begin position="153"/>
        <end position="481"/>
    </location>
</feature>
<feature type="region of interest" description="Disordered" evidence="6">
    <location>
        <begin position="648"/>
        <end position="765"/>
    </location>
</feature>
<dbReference type="InterPro" id="IPR044571">
    <property type="entry name" value="P4KG1-8"/>
</dbReference>
<feature type="compositionally biased region" description="Basic and acidic residues" evidence="6">
    <location>
        <begin position="821"/>
        <end position="831"/>
    </location>
</feature>
<keyword evidence="3" id="KW-0547">Nucleotide-binding</keyword>
<dbReference type="RefSeq" id="XP_013252707.1">
    <property type="nucleotide sequence ID" value="XM_013397253.1"/>
</dbReference>
<feature type="compositionally biased region" description="Low complexity" evidence="6">
    <location>
        <begin position="1003"/>
        <end position="1012"/>
    </location>
</feature>
<evidence type="ECO:0000256" key="5">
    <source>
        <dbReference type="ARBA" id="ARBA00022840"/>
    </source>
</evidence>
<keyword evidence="5" id="KW-0067">ATP-binding</keyword>
<dbReference type="EMBL" id="HG670470">
    <property type="protein sequence ID" value="CDI76821.1"/>
    <property type="molecule type" value="Genomic_DNA"/>
</dbReference>
<evidence type="ECO:0000313" key="9">
    <source>
        <dbReference type="Proteomes" id="UP000018050"/>
    </source>
</evidence>
<evidence type="ECO:0000259" key="7">
    <source>
        <dbReference type="Pfam" id="PF00454"/>
    </source>
</evidence>
<keyword evidence="9" id="KW-1185">Reference proteome</keyword>
<keyword evidence="2 8" id="KW-0808">Transferase</keyword>
<keyword evidence="4" id="KW-0418">Kinase</keyword>
<dbReference type="PANTHER" id="PTHR45800:SF11">
    <property type="entry name" value="PHOSPHATIDYLINOSITOL 3-KINASE-RELATED PROTEIN KINASE"/>
    <property type="match status" value="1"/>
</dbReference>
<dbReference type="InterPro" id="IPR000403">
    <property type="entry name" value="PI3/4_kinase_cat_dom"/>
</dbReference>
<dbReference type="GeneID" id="25270054"/>
<dbReference type="GO" id="GO:0008168">
    <property type="term" value="F:methyltransferase activity"/>
    <property type="evidence" value="ECO:0007669"/>
    <property type="project" value="UniProtKB-KW"/>
</dbReference>
<evidence type="ECO:0000256" key="2">
    <source>
        <dbReference type="ARBA" id="ARBA00022679"/>
    </source>
</evidence>
<feature type="compositionally biased region" description="Basic and acidic residues" evidence="6">
    <location>
        <begin position="650"/>
        <end position="659"/>
    </location>
</feature>
<feature type="region of interest" description="Disordered" evidence="6">
    <location>
        <begin position="796"/>
        <end position="848"/>
    </location>
</feature>
<dbReference type="GO" id="GO:0005524">
    <property type="term" value="F:ATP binding"/>
    <property type="evidence" value="ECO:0007669"/>
    <property type="project" value="UniProtKB-KW"/>
</dbReference>
<feature type="compositionally biased region" description="Polar residues" evidence="6">
    <location>
        <begin position="1021"/>
        <end position="1032"/>
    </location>
</feature>